<sequence length="392" mass="43924">MISMPSGCGIGGLFSGGMTMLASKDPTYCCFSIGEMDLVPTLEEYADLLHLGSPIGDTPFVPSPNPRSNQALEKCLGLTTEVLRQDIHRVDDTWRKAITSLDLLMKIDVGVVPLVCGEDESIVPAVLCETARSLSYCRRQGEGVSMFCVQLLQLWFCSHLRHFYLRQTPCYLTRHTVRQTVDTPLPFTGTGDERALHLLDLPLSYYPSLALRQFDGLQYLPRLGDLSLVTFDYVPGGDMWRLLPLVKDIWVGRCSEMVFVEDGLSADSSVTAEFVEWREGWNPSFNLRPTVRPGVSHPSVPHSLWASASASRSERVADLERELEEARTELAVLHLARAFEREEFAARVESMRSTLHHNNTAVVNLRHDLEAQRGNVSIFPRSSRNLSQKMTP</sequence>
<dbReference type="PANTHER" id="PTHR48200:SF1">
    <property type="entry name" value="AMINOTRANSFERASE-LIKE PLANT MOBILE DOMAIN-CONTAINING PROTEIN"/>
    <property type="match status" value="1"/>
</dbReference>
<evidence type="ECO:0008006" key="3">
    <source>
        <dbReference type="Google" id="ProtNLM"/>
    </source>
</evidence>
<reference evidence="2" key="1">
    <citation type="submission" date="2018-02" db="EMBL/GenBank/DDBJ databases">
        <authorList>
            <person name="Cohen D.B."/>
            <person name="Kent A.D."/>
        </authorList>
    </citation>
    <scope>NUCLEOTIDE SEQUENCE</scope>
</reference>
<keyword evidence="1" id="KW-0175">Coiled coil</keyword>
<evidence type="ECO:0000313" key="2">
    <source>
        <dbReference type="EMBL" id="SPC72999.1"/>
    </source>
</evidence>
<dbReference type="PANTHER" id="PTHR48200">
    <property type="entry name" value="PROTEIN, PUTATIVE-RELATED"/>
    <property type="match status" value="1"/>
</dbReference>
<organism evidence="2">
    <name type="scientific">Fagus sylvatica</name>
    <name type="common">Beechnut</name>
    <dbReference type="NCBI Taxonomy" id="28930"/>
    <lineage>
        <taxon>Eukaryota</taxon>
        <taxon>Viridiplantae</taxon>
        <taxon>Streptophyta</taxon>
        <taxon>Embryophyta</taxon>
        <taxon>Tracheophyta</taxon>
        <taxon>Spermatophyta</taxon>
        <taxon>Magnoliopsida</taxon>
        <taxon>eudicotyledons</taxon>
        <taxon>Gunneridae</taxon>
        <taxon>Pentapetalae</taxon>
        <taxon>rosids</taxon>
        <taxon>fabids</taxon>
        <taxon>Fagales</taxon>
        <taxon>Fagaceae</taxon>
        <taxon>Fagus</taxon>
    </lineage>
</organism>
<evidence type="ECO:0000256" key="1">
    <source>
        <dbReference type="SAM" id="Coils"/>
    </source>
</evidence>
<dbReference type="AlphaFoldDB" id="A0A2N9EEH8"/>
<dbReference type="EMBL" id="OIVN01000036">
    <property type="protein sequence ID" value="SPC72999.1"/>
    <property type="molecule type" value="Genomic_DNA"/>
</dbReference>
<gene>
    <name evidence="2" type="ORF">FSB_LOCUS881</name>
</gene>
<protein>
    <recommendedName>
        <fullName evidence="3">Aminotransferase-like plant mobile domain-containing protein</fullName>
    </recommendedName>
</protein>
<feature type="coiled-coil region" evidence="1">
    <location>
        <begin position="309"/>
        <end position="336"/>
    </location>
</feature>
<accession>A0A2N9EEH8</accession>
<proteinExistence type="predicted"/>
<name>A0A2N9EEH8_FAGSY</name>